<name>A0AA49A745_9BURK</name>
<dbReference type="Proteomes" id="UP000662888">
    <property type="component" value="Chromosome"/>
</dbReference>
<dbReference type="EMBL" id="CP065053">
    <property type="protein sequence ID" value="QPI48949.1"/>
    <property type="molecule type" value="Genomic_DNA"/>
</dbReference>
<proteinExistence type="predicted"/>
<sequence>MSKPNDLNTALTARLRYHYTKEQIAGLTDSVAELHGMGFKFDDIFPDGMPTPDALVLKTSVPMAGLEAAILKIQKHPELRRIEIFPYGIPVRDLWRMHVRVGLK</sequence>
<organism evidence="1 2">
    <name type="scientific">Massilia antarctica</name>
    <dbReference type="NCBI Taxonomy" id="2765360"/>
    <lineage>
        <taxon>Bacteria</taxon>
        <taxon>Pseudomonadati</taxon>
        <taxon>Pseudomonadota</taxon>
        <taxon>Betaproteobacteria</taxon>
        <taxon>Burkholderiales</taxon>
        <taxon>Oxalobacteraceae</taxon>
        <taxon>Telluria group</taxon>
        <taxon>Massilia</taxon>
    </lineage>
</organism>
<dbReference type="RefSeq" id="WP_206088558.1">
    <property type="nucleotide sequence ID" value="NZ_CP065053.1"/>
</dbReference>
<gene>
    <name evidence="1" type="ORF">IV454_26235</name>
</gene>
<accession>A0AA49A745</accession>
<protein>
    <submittedName>
        <fullName evidence="1">Uncharacterized protein</fullName>
    </submittedName>
</protein>
<evidence type="ECO:0000313" key="1">
    <source>
        <dbReference type="EMBL" id="QPI48949.1"/>
    </source>
</evidence>
<reference evidence="1 2" key="1">
    <citation type="submission" date="2020-11" db="EMBL/GenBank/DDBJ databases">
        <authorList>
            <person name="Sun Q."/>
        </authorList>
    </citation>
    <scope>NUCLEOTIDE SEQUENCE [LARGE SCALE GENOMIC DNA]</scope>
    <source>
        <strain evidence="1 2">P8398</strain>
    </source>
</reference>
<evidence type="ECO:0000313" key="2">
    <source>
        <dbReference type="Proteomes" id="UP000662888"/>
    </source>
</evidence>
<keyword evidence="2" id="KW-1185">Reference proteome</keyword>